<dbReference type="Proteomes" id="UP000005113">
    <property type="component" value="Unassembled WGS sequence"/>
</dbReference>
<accession>J1I626</accession>
<dbReference type="HOGENOM" id="CLU_2883368_0_0_10"/>
<evidence type="ECO:0000313" key="2">
    <source>
        <dbReference type="Proteomes" id="UP000005113"/>
    </source>
</evidence>
<name>J1I626_9BACT</name>
<evidence type="ECO:0000313" key="1">
    <source>
        <dbReference type="EMBL" id="EJF54210.1"/>
    </source>
</evidence>
<proteinExistence type="predicted"/>
<gene>
    <name evidence="1" type="ORF">SapgrDRAFT_2551</name>
</gene>
<dbReference type="EMBL" id="JH719942">
    <property type="protein sequence ID" value="EJF54210.1"/>
    <property type="molecule type" value="Genomic_DNA"/>
</dbReference>
<reference evidence="2" key="1">
    <citation type="journal article" date="2012" name="Stand. Genomic Sci.">
        <title>Permanent draft genome sequence of the gliding predator Saprospira grandis strain Sa g1 (= HR1).</title>
        <authorList>
            <person name="Mavromatis K."/>
            <person name="Chertkov O."/>
            <person name="Lapidus A."/>
            <person name="Nolan M."/>
            <person name="Lucas S."/>
            <person name="Tice H."/>
            <person name="Del Rio T.G."/>
            <person name="Cheng J.F."/>
            <person name="Han C."/>
            <person name="Tapia R."/>
            <person name="Bruce D."/>
            <person name="Goodwin L.A."/>
            <person name="Pitluck S."/>
            <person name="Huntemann M."/>
            <person name="Liolios K."/>
            <person name="Pagani I."/>
            <person name="Ivanova N."/>
            <person name="Mikhailova N."/>
            <person name="Pati A."/>
            <person name="Chen A."/>
            <person name="Palaniappan K."/>
            <person name="Land M."/>
            <person name="Brambilla E.M."/>
            <person name="Rohde M."/>
            <person name="Spring S."/>
            <person name="Goker M."/>
            <person name="Detter J.C."/>
            <person name="Bristow J."/>
            <person name="Eisen J.A."/>
            <person name="Markowitz V."/>
            <person name="Hugenholtz P."/>
            <person name="Kyrpides N.C."/>
            <person name="Klenk H.P."/>
            <person name="Woyke T."/>
        </authorList>
    </citation>
    <scope>NUCLEOTIDE SEQUENCE [LARGE SCALE GENOMIC DNA]</scope>
    <source>
        <strain evidence="2">DSM 2844</strain>
    </source>
</reference>
<dbReference type="AlphaFoldDB" id="J1I626"/>
<organism evidence="1 2">
    <name type="scientific">Saprospira grandis DSM 2844</name>
    <dbReference type="NCBI Taxonomy" id="694433"/>
    <lineage>
        <taxon>Bacteria</taxon>
        <taxon>Pseudomonadati</taxon>
        <taxon>Bacteroidota</taxon>
        <taxon>Saprospiria</taxon>
        <taxon>Saprospirales</taxon>
        <taxon>Saprospiraceae</taxon>
        <taxon>Saprospira</taxon>
    </lineage>
</organism>
<protein>
    <submittedName>
        <fullName evidence="1">Uncharacterized protein</fullName>
    </submittedName>
</protein>
<sequence length="63" mass="6947">MIGILGPAASFAGRRYASQLAIRSALRFFAALKNSVWPSATAAQRWAKTAWPIFLANWPRISI</sequence>